<keyword evidence="1" id="KW-0433">Leucine-rich repeat</keyword>
<dbReference type="GO" id="GO:0005737">
    <property type="term" value="C:cytoplasm"/>
    <property type="evidence" value="ECO:0007669"/>
    <property type="project" value="TreeGrafter"/>
</dbReference>
<evidence type="ECO:0000313" key="3">
    <source>
        <dbReference type="EMBL" id="CAD7645580.1"/>
    </source>
</evidence>
<protein>
    <submittedName>
        <fullName evidence="3">Uncharacterized protein</fullName>
    </submittedName>
</protein>
<organism evidence="3">
    <name type="scientific">Medioppia subpectinata</name>
    <dbReference type="NCBI Taxonomy" id="1979941"/>
    <lineage>
        <taxon>Eukaryota</taxon>
        <taxon>Metazoa</taxon>
        <taxon>Ecdysozoa</taxon>
        <taxon>Arthropoda</taxon>
        <taxon>Chelicerata</taxon>
        <taxon>Arachnida</taxon>
        <taxon>Acari</taxon>
        <taxon>Acariformes</taxon>
        <taxon>Sarcoptiformes</taxon>
        <taxon>Oribatida</taxon>
        <taxon>Brachypylina</taxon>
        <taxon>Oppioidea</taxon>
        <taxon>Oppiidae</taxon>
        <taxon>Medioppia</taxon>
    </lineage>
</organism>
<dbReference type="InterPro" id="IPR001611">
    <property type="entry name" value="Leu-rich_rpt"/>
</dbReference>
<dbReference type="Proteomes" id="UP000759131">
    <property type="component" value="Unassembled WGS sequence"/>
</dbReference>
<dbReference type="PANTHER" id="PTHR48051:SF54">
    <property type="entry name" value="LEUCINE-RICH REPEAT-CONTAINING PROTEIN"/>
    <property type="match status" value="1"/>
</dbReference>
<sequence length="91" mass="10446">MSKLRKHDHTMDGSDWDLSLLSLKEVPVEDLKKNPMAKRIDLSNNALIKLPDSFTSLTHLVVLDLSKNRLTELPQSFGDLNRLTRLDLYDN</sequence>
<dbReference type="Gene3D" id="3.80.10.10">
    <property type="entry name" value="Ribonuclease Inhibitor"/>
    <property type="match status" value="1"/>
</dbReference>
<reference evidence="3" key="1">
    <citation type="submission" date="2020-11" db="EMBL/GenBank/DDBJ databases">
        <authorList>
            <person name="Tran Van P."/>
        </authorList>
    </citation>
    <scope>NUCLEOTIDE SEQUENCE</scope>
</reference>
<dbReference type="InterPro" id="IPR050216">
    <property type="entry name" value="LRR_domain-containing"/>
</dbReference>
<dbReference type="Pfam" id="PF13855">
    <property type="entry name" value="LRR_8"/>
    <property type="match status" value="1"/>
</dbReference>
<dbReference type="PANTHER" id="PTHR48051">
    <property type="match status" value="1"/>
</dbReference>
<dbReference type="AlphaFoldDB" id="A0A7R9LPQ6"/>
<dbReference type="OrthoDB" id="1394818at2759"/>
<gene>
    <name evidence="3" type="ORF">OSB1V03_LOCUS20574</name>
</gene>
<keyword evidence="4" id="KW-1185">Reference proteome</keyword>
<name>A0A7R9LPQ6_9ACAR</name>
<feature type="non-terminal residue" evidence="3">
    <location>
        <position position="91"/>
    </location>
</feature>
<dbReference type="SUPFAM" id="SSF52058">
    <property type="entry name" value="L domain-like"/>
    <property type="match status" value="1"/>
</dbReference>
<dbReference type="EMBL" id="CAJPIZ010034561">
    <property type="protein sequence ID" value="CAG2120628.1"/>
    <property type="molecule type" value="Genomic_DNA"/>
</dbReference>
<dbReference type="EMBL" id="OC889136">
    <property type="protein sequence ID" value="CAD7645580.1"/>
    <property type="molecule type" value="Genomic_DNA"/>
</dbReference>
<keyword evidence="2" id="KW-0677">Repeat</keyword>
<evidence type="ECO:0000256" key="1">
    <source>
        <dbReference type="ARBA" id="ARBA00022614"/>
    </source>
</evidence>
<dbReference type="InterPro" id="IPR032675">
    <property type="entry name" value="LRR_dom_sf"/>
</dbReference>
<evidence type="ECO:0000256" key="2">
    <source>
        <dbReference type="ARBA" id="ARBA00022737"/>
    </source>
</evidence>
<accession>A0A7R9LPQ6</accession>
<evidence type="ECO:0000313" key="4">
    <source>
        <dbReference type="Proteomes" id="UP000759131"/>
    </source>
</evidence>
<dbReference type="PROSITE" id="PS51450">
    <property type="entry name" value="LRR"/>
    <property type="match status" value="1"/>
</dbReference>
<proteinExistence type="predicted"/>